<feature type="transmembrane region" description="Helical" evidence="1">
    <location>
        <begin position="161"/>
        <end position="184"/>
    </location>
</feature>
<comment type="caution">
    <text evidence="2">The sequence shown here is derived from an EMBL/GenBank/DDBJ whole genome shotgun (WGS) entry which is preliminary data.</text>
</comment>
<proteinExistence type="predicted"/>
<reference evidence="2" key="1">
    <citation type="submission" date="2020-09" db="EMBL/GenBank/DDBJ databases">
        <title>Genome sequence of Vibrio parahaemolyticus isolates.</title>
        <authorList>
            <person name="Hammerl J.A."/>
            <person name="Strauch E."/>
        </authorList>
    </citation>
    <scope>NUCLEOTIDE SEQUENCE</scope>
    <source>
        <strain evidence="2">17-VB00146</strain>
    </source>
</reference>
<dbReference type="EMBL" id="JACVHL010000067">
    <property type="protein sequence ID" value="MCC3808547.1"/>
    <property type="molecule type" value="Genomic_DNA"/>
</dbReference>
<keyword evidence="1" id="KW-0812">Transmembrane</keyword>
<gene>
    <name evidence="2" type="ORF">IB292_26540</name>
</gene>
<dbReference type="RefSeq" id="WP_222133792.1">
    <property type="nucleotide sequence ID" value="NZ_CP064041.1"/>
</dbReference>
<evidence type="ECO:0000313" key="3">
    <source>
        <dbReference type="Proteomes" id="UP000726777"/>
    </source>
</evidence>
<dbReference type="Proteomes" id="UP000726777">
    <property type="component" value="Unassembled WGS sequence"/>
</dbReference>
<protein>
    <submittedName>
        <fullName evidence="2">Uncharacterized protein</fullName>
    </submittedName>
</protein>
<name>A0A9Q3UII7_VIBPH</name>
<keyword evidence="1" id="KW-1133">Transmembrane helix</keyword>
<dbReference type="AlphaFoldDB" id="A0A9Q3UII7"/>
<feature type="transmembrane region" description="Helical" evidence="1">
    <location>
        <begin position="131"/>
        <end position="149"/>
    </location>
</feature>
<feature type="transmembrane region" description="Helical" evidence="1">
    <location>
        <begin position="6"/>
        <end position="27"/>
    </location>
</feature>
<organism evidence="2 3">
    <name type="scientific">Vibrio parahaemolyticus</name>
    <dbReference type="NCBI Taxonomy" id="670"/>
    <lineage>
        <taxon>Bacteria</taxon>
        <taxon>Pseudomonadati</taxon>
        <taxon>Pseudomonadota</taxon>
        <taxon>Gammaproteobacteria</taxon>
        <taxon>Vibrionales</taxon>
        <taxon>Vibrionaceae</taxon>
        <taxon>Vibrio</taxon>
    </lineage>
</organism>
<sequence>MAFNELIGQLGAVIAVVVNLAVLSVSYNKINSFRGEQAKELHSRFIVVKELSKDIDANYAELLIILSGLTRASLSKDEIHWFITEPRAFLKLEAYGKLCGRYCQIDLEKREFSLAEKVNTVKKRVIERTKIVTFCVLIMSTITAIWYFVVSGFESVKAVYLALGFWCAYLLLILWGAQMLLSALSKAKELSGKP</sequence>
<accession>A0A9Q3UII7</accession>
<evidence type="ECO:0000256" key="1">
    <source>
        <dbReference type="SAM" id="Phobius"/>
    </source>
</evidence>
<keyword evidence="1" id="KW-0472">Membrane</keyword>
<evidence type="ECO:0000313" key="2">
    <source>
        <dbReference type="EMBL" id="MCC3808547.1"/>
    </source>
</evidence>